<protein>
    <submittedName>
        <fullName evidence="2">Uncharacterized protein</fullName>
    </submittedName>
</protein>
<name>A0A2I0IJE0_PUNGR</name>
<keyword evidence="1" id="KW-1133">Transmembrane helix</keyword>
<organism evidence="2 3">
    <name type="scientific">Punica granatum</name>
    <name type="common">Pomegranate</name>
    <dbReference type="NCBI Taxonomy" id="22663"/>
    <lineage>
        <taxon>Eukaryota</taxon>
        <taxon>Viridiplantae</taxon>
        <taxon>Streptophyta</taxon>
        <taxon>Embryophyta</taxon>
        <taxon>Tracheophyta</taxon>
        <taxon>Spermatophyta</taxon>
        <taxon>Magnoliopsida</taxon>
        <taxon>eudicotyledons</taxon>
        <taxon>Gunneridae</taxon>
        <taxon>Pentapetalae</taxon>
        <taxon>rosids</taxon>
        <taxon>malvids</taxon>
        <taxon>Myrtales</taxon>
        <taxon>Lythraceae</taxon>
        <taxon>Punica</taxon>
    </lineage>
</organism>
<evidence type="ECO:0000256" key="1">
    <source>
        <dbReference type="SAM" id="Phobius"/>
    </source>
</evidence>
<gene>
    <name evidence="2" type="ORF">CRG98_035493</name>
</gene>
<dbReference type="EMBL" id="PGOL01002945">
    <property type="protein sequence ID" value="PKI44115.1"/>
    <property type="molecule type" value="Genomic_DNA"/>
</dbReference>
<comment type="caution">
    <text evidence="2">The sequence shown here is derived from an EMBL/GenBank/DDBJ whole genome shotgun (WGS) entry which is preliminary data.</text>
</comment>
<feature type="transmembrane region" description="Helical" evidence="1">
    <location>
        <begin position="12"/>
        <end position="36"/>
    </location>
</feature>
<evidence type="ECO:0000313" key="3">
    <source>
        <dbReference type="Proteomes" id="UP000233551"/>
    </source>
</evidence>
<evidence type="ECO:0000313" key="2">
    <source>
        <dbReference type="EMBL" id="PKI44115.1"/>
    </source>
</evidence>
<dbReference type="AlphaFoldDB" id="A0A2I0IJE0"/>
<keyword evidence="1" id="KW-0812">Transmembrane</keyword>
<reference evidence="2 3" key="1">
    <citation type="submission" date="2017-11" db="EMBL/GenBank/DDBJ databases">
        <title>De-novo sequencing of pomegranate (Punica granatum L.) genome.</title>
        <authorList>
            <person name="Akparov Z."/>
            <person name="Amiraslanov A."/>
            <person name="Hajiyeva S."/>
            <person name="Abbasov M."/>
            <person name="Kaur K."/>
            <person name="Hamwieh A."/>
            <person name="Solovyev V."/>
            <person name="Salamov A."/>
            <person name="Braich B."/>
            <person name="Kosarev P."/>
            <person name="Mahmoud A."/>
            <person name="Hajiyev E."/>
            <person name="Babayeva S."/>
            <person name="Izzatullayeva V."/>
            <person name="Mammadov A."/>
            <person name="Mammadov A."/>
            <person name="Sharifova S."/>
            <person name="Ojaghi J."/>
            <person name="Eynullazada K."/>
            <person name="Bayramov B."/>
            <person name="Abdulazimova A."/>
            <person name="Shahmuradov I."/>
        </authorList>
    </citation>
    <scope>NUCLEOTIDE SEQUENCE [LARGE SCALE GENOMIC DNA]</scope>
    <source>
        <strain evidence="3">cv. AG2017</strain>
        <tissue evidence="2">Leaf</tissue>
    </source>
</reference>
<keyword evidence="3" id="KW-1185">Reference proteome</keyword>
<dbReference type="Proteomes" id="UP000233551">
    <property type="component" value="Unassembled WGS sequence"/>
</dbReference>
<sequence length="66" mass="7471">MATSPRQTPRSRLLVAFESVGDLLVVMATGSSWLVWSRSSQGLMDQFDLFLLLDLALAERDHYKNE</sequence>
<keyword evidence="1" id="KW-0472">Membrane</keyword>
<accession>A0A2I0IJE0</accession>
<proteinExistence type="predicted"/>